<dbReference type="AlphaFoldDB" id="A0A078K2K1"/>
<feature type="coiled-coil region" evidence="1">
    <location>
        <begin position="488"/>
        <end position="515"/>
    </location>
</feature>
<protein>
    <submittedName>
        <fullName evidence="4">Uncharacterized protein</fullName>
    </submittedName>
</protein>
<feature type="compositionally biased region" description="Acidic residues" evidence="2">
    <location>
        <begin position="173"/>
        <end position="182"/>
    </location>
</feature>
<proteinExistence type="predicted"/>
<feature type="coiled-coil region" evidence="1">
    <location>
        <begin position="5"/>
        <end position="32"/>
    </location>
</feature>
<feature type="coiled-coil region" evidence="1">
    <location>
        <begin position="303"/>
        <end position="361"/>
    </location>
</feature>
<dbReference type="VEuPathDB" id="PlasmoDB:PY17X_0708500"/>
<feature type="region of interest" description="Disordered" evidence="2">
    <location>
        <begin position="170"/>
        <end position="193"/>
    </location>
</feature>
<dbReference type="RefSeq" id="XP_022811773.1">
    <property type="nucleotide sequence ID" value="XM_022955501.1"/>
</dbReference>
<reference evidence="4" key="4">
    <citation type="submission" date="2019-05" db="EMBL/GenBank/DDBJ databases">
        <authorList>
            <consortium name="Pathogen Informatics"/>
        </authorList>
    </citation>
    <scope>NUCLEOTIDE SEQUENCE</scope>
    <source>
        <strain evidence="4">17X</strain>
    </source>
</reference>
<evidence type="ECO:0000313" key="4">
    <source>
        <dbReference type="EMBL" id="VTZ76349.1"/>
    </source>
</evidence>
<feature type="coiled-coil region" evidence="1">
    <location>
        <begin position="412"/>
        <end position="443"/>
    </location>
</feature>
<dbReference type="VEuPathDB" id="PlasmoDB:PY07232"/>
<dbReference type="GeneID" id="3800256"/>
<reference evidence="4" key="3">
    <citation type="submission" date="2014-05" db="EMBL/GenBank/DDBJ databases">
        <authorList>
            <person name="Aslett M.A."/>
            <person name="De Silva N."/>
        </authorList>
    </citation>
    <scope>NUCLEOTIDE SEQUENCE</scope>
    <source>
        <strain evidence="4">17X</strain>
    </source>
</reference>
<evidence type="ECO:0000256" key="2">
    <source>
        <dbReference type="SAM" id="MobiDB-lite"/>
    </source>
</evidence>
<gene>
    <name evidence="4" type="ORF">PY17X_0708500</name>
    <name evidence="3" type="ORF">PYYM_0708400</name>
</gene>
<evidence type="ECO:0000313" key="6">
    <source>
        <dbReference type="Proteomes" id="UP000072904"/>
    </source>
</evidence>
<accession>A0A078K2K1</accession>
<reference evidence="3" key="2">
    <citation type="submission" date="2014-05" db="EMBL/GenBank/DDBJ databases">
        <authorList>
            <person name="Aslett A.Martin."/>
            <person name="De Silva Nishadi"/>
        </authorList>
    </citation>
    <scope>NUCLEOTIDE SEQUENCE</scope>
    <source>
        <strain evidence="3">YM</strain>
    </source>
</reference>
<dbReference type="Proteomes" id="UP000072904">
    <property type="component" value="Chromosome 7"/>
</dbReference>
<keyword evidence="1" id="KW-0175">Coiled coil</keyword>
<reference evidence="5 6" key="1">
    <citation type="journal article" date="2014" name="BMC Biol.">
        <title>A comprehensive evaluation of rodent malaria parasite genomes and gene expression.</title>
        <authorList>
            <person name="Otto T.D."/>
            <person name="Bohme U."/>
            <person name="Jackson A.P."/>
            <person name="Hunt M."/>
            <person name="Franke-Fayard B."/>
            <person name="Hoeijmakers W.A."/>
            <person name="Religa A.A."/>
            <person name="Robertson L."/>
            <person name="Sanders M."/>
            <person name="Ogun S.A."/>
            <person name="Cunningham D."/>
            <person name="Erhart A."/>
            <person name="Billker O."/>
            <person name="Khan S.M."/>
            <person name="Stunnenberg H.G."/>
            <person name="Langhorne J."/>
            <person name="Holder A.A."/>
            <person name="Waters A.P."/>
            <person name="Newbold C.I."/>
            <person name="Pain A."/>
            <person name="Berriman M."/>
            <person name="Janse C.J."/>
        </authorList>
    </citation>
    <scope>NUCLEOTIDE SEQUENCE [LARGE SCALE GENOMIC DNA]</scope>
    <source>
        <strain evidence="4 5">17X</strain>
        <strain evidence="3 6">YM</strain>
    </source>
</reference>
<organism evidence="4 5">
    <name type="scientific">Plasmodium yoelii</name>
    <dbReference type="NCBI Taxonomy" id="5861"/>
    <lineage>
        <taxon>Eukaryota</taxon>
        <taxon>Sar</taxon>
        <taxon>Alveolata</taxon>
        <taxon>Apicomplexa</taxon>
        <taxon>Aconoidasida</taxon>
        <taxon>Haemosporida</taxon>
        <taxon>Plasmodiidae</taxon>
        <taxon>Plasmodium</taxon>
        <taxon>Plasmodium (Vinckeia)</taxon>
    </lineage>
</organism>
<dbReference type="VEuPathDB" id="PlasmoDB:PYYM_0708400"/>
<dbReference type="OrthoDB" id="372094at2759"/>
<dbReference type="Proteomes" id="UP000072874">
    <property type="component" value="Chromosome 7"/>
</dbReference>
<dbReference type="OMA" id="YIITINE"/>
<dbReference type="KEGG" id="pyo:PY17X_0708500"/>
<name>A0A078K2K1_PLAYE</name>
<dbReference type="VEuPathDB" id="PlasmoDB:PY07230"/>
<evidence type="ECO:0000313" key="3">
    <source>
        <dbReference type="EMBL" id="CDU17205.1"/>
    </source>
</evidence>
<evidence type="ECO:0000313" key="5">
    <source>
        <dbReference type="Proteomes" id="UP000072874"/>
    </source>
</evidence>
<evidence type="ECO:0000256" key="1">
    <source>
        <dbReference type="SAM" id="Coils"/>
    </source>
</evidence>
<dbReference type="VEuPathDB" id="PlasmoDB:Py17XNL_000704175"/>
<dbReference type="EMBL" id="LK934635">
    <property type="protein sequence ID" value="CDU17205.1"/>
    <property type="molecule type" value="Genomic_DNA"/>
</dbReference>
<sequence>MSYLLDDKKLVLKNLISKNEAIKRENIHIELENKAFLCLIEKYGEKKKILKVIEYIHYVCTMLYKNEEDLNFINNDDNFLKTLEKLINNSILRPKIICKNILESNKDPLLDNSVALDSHHHFEKTTIQPGQEKGQPDQEKGHAKNPIYDVNINDIISLKSKINNHAENAENVDNAENDENAENAENVDKLSKDSKENIKAVDVDSLNRDKENEVETKEDIYLRKEKNICLHWSEESSTDNFVYSEERDISPKNNITELNLMGKQQLIFNEIEKIKSEIKELTLYLENTKIIVNSVICQCKIFLFDINDEIKNYKNMKENIKKNNFLLKKLNTINEFYNNIMNKQKKKIEESQKTNNTLINLYKKKFINIKYILSNNKDINTVDFLYLHVLIRNKKINYDHLMRTHENDYAHLRKLINDINAIDNELSENEKKEKEILANLEKNNAILTEMDLLIISLTNKINKINKSSNKINNYEHIDAAGNFSVIGFINLNKEILSVEKKIKCYQRKIENIKNVESSYKGKDIL</sequence>
<feature type="region of interest" description="Disordered" evidence="2">
    <location>
        <begin position="124"/>
        <end position="146"/>
    </location>
</feature>
<dbReference type="EMBL" id="LM993661">
    <property type="protein sequence ID" value="VTZ76349.1"/>
    <property type="molecule type" value="Genomic_DNA"/>
</dbReference>